<dbReference type="SUPFAM" id="SSF53474">
    <property type="entry name" value="alpha/beta-Hydrolases"/>
    <property type="match status" value="1"/>
</dbReference>
<keyword evidence="3" id="KW-1185">Reference proteome</keyword>
<dbReference type="InterPro" id="IPR000073">
    <property type="entry name" value="AB_hydrolase_1"/>
</dbReference>
<feature type="domain" description="AB hydrolase-1" evidence="1">
    <location>
        <begin position="73"/>
        <end position="334"/>
    </location>
</feature>
<dbReference type="PANTHER" id="PTHR43798:SF33">
    <property type="entry name" value="HYDROLASE, PUTATIVE (AFU_ORTHOLOGUE AFUA_2G14860)-RELATED"/>
    <property type="match status" value="1"/>
</dbReference>
<evidence type="ECO:0000313" key="2">
    <source>
        <dbReference type="EMBL" id="MCW6534729.1"/>
    </source>
</evidence>
<comment type="caution">
    <text evidence="2">The sequence shown here is derived from an EMBL/GenBank/DDBJ whole genome shotgun (WGS) entry which is preliminary data.</text>
</comment>
<organism evidence="2 3">
    <name type="scientific">Sphingomonas lycopersici</name>
    <dbReference type="NCBI Taxonomy" id="2951807"/>
    <lineage>
        <taxon>Bacteria</taxon>
        <taxon>Pseudomonadati</taxon>
        <taxon>Pseudomonadota</taxon>
        <taxon>Alphaproteobacteria</taxon>
        <taxon>Sphingomonadales</taxon>
        <taxon>Sphingomonadaceae</taxon>
        <taxon>Sphingomonas</taxon>
    </lineage>
</organism>
<dbReference type="InterPro" id="IPR029058">
    <property type="entry name" value="AB_hydrolase_fold"/>
</dbReference>
<sequence length="352" mass="37536">MPTIDTPKKKWRWTKRIAKGAAGLLALTVVAGTAYEAISRINAKSSYPPPGKLVDVGGRNMHLDCRGAGSPTVVFESGLGSGGSTDWRLVHDRIARFTRACAYDRAGIMWSDAKSTPQDGAAVADDLHVLLNRAGIAGPIVLVGHSVGGPYTTIYTAKYGDQVAGLVLVDPSHPDQVSRMNAAVKADLNPRSQIGIVRAAAKLSWMGVPRLVVALGGGSPKLPARANAETAAYSSHSIDGSLNELDGFDRTLDEARASHNFGNRPLIVLTAMAPYTPTQLKMLGLQPQDGVRLKQLWRGLHSEMAHWSTRGEQRIAPDSGHYIQVDYPDTVVAAVRDMIAAVRADQAAGHAK</sequence>
<keyword evidence="2" id="KW-0378">Hydrolase</keyword>
<name>A0AA41ZD66_9SPHN</name>
<proteinExistence type="predicted"/>
<gene>
    <name evidence="2" type="ORF">NEE01_08015</name>
</gene>
<dbReference type="Proteomes" id="UP001165565">
    <property type="component" value="Unassembled WGS sequence"/>
</dbReference>
<reference evidence="2" key="1">
    <citation type="submission" date="2022-06" db="EMBL/GenBank/DDBJ databases">
        <title>Sphingomonas sp. nov. isolated from rhizosphere soil of tomato.</title>
        <authorList>
            <person name="Dong H."/>
            <person name="Gao R."/>
        </authorList>
    </citation>
    <scope>NUCLEOTIDE SEQUENCE</scope>
    <source>
        <strain evidence="2">MMSM24</strain>
    </source>
</reference>
<dbReference type="Pfam" id="PF12697">
    <property type="entry name" value="Abhydrolase_6"/>
    <property type="match status" value="1"/>
</dbReference>
<evidence type="ECO:0000313" key="3">
    <source>
        <dbReference type="Proteomes" id="UP001165565"/>
    </source>
</evidence>
<dbReference type="InterPro" id="IPR050266">
    <property type="entry name" value="AB_hydrolase_sf"/>
</dbReference>
<accession>A0AA41ZD66</accession>
<evidence type="ECO:0000259" key="1">
    <source>
        <dbReference type="Pfam" id="PF12697"/>
    </source>
</evidence>
<dbReference type="PANTHER" id="PTHR43798">
    <property type="entry name" value="MONOACYLGLYCEROL LIPASE"/>
    <property type="match status" value="1"/>
</dbReference>
<dbReference type="GO" id="GO:0016020">
    <property type="term" value="C:membrane"/>
    <property type="evidence" value="ECO:0007669"/>
    <property type="project" value="TreeGrafter"/>
</dbReference>
<dbReference type="Gene3D" id="3.40.50.1820">
    <property type="entry name" value="alpha/beta hydrolase"/>
    <property type="match status" value="1"/>
</dbReference>
<dbReference type="EMBL" id="JANFAV010000004">
    <property type="protein sequence ID" value="MCW6534729.1"/>
    <property type="molecule type" value="Genomic_DNA"/>
</dbReference>
<dbReference type="AlphaFoldDB" id="A0AA41ZD66"/>
<dbReference type="RefSeq" id="WP_265268563.1">
    <property type="nucleotide sequence ID" value="NZ_JANFAV010000004.1"/>
</dbReference>
<dbReference type="GO" id="GO:0016787">
    <property type="term" value="F:hydrolase activity"/>
    <property type="evidence" value="ECO:0007669"/>
    <property type="project" value="UniProtKB-KW"/>
</dbReference>
<protein>
    <submittedName>
        <fullName evidence="2">Alpha/beta hydrolase</fullName>
    </submittedName>
</protein>